<evidence type="ECO:0000313" key="3">
    <source>
        <dbReference type="Proteomes" id="UP000663870"/>
    </source>
</evidence>
<proteinExistence type="predicted"/>
<evidence type="ECO:0000313" key="1">
    <source>
        <dbReference type="EMBL" id="CAF1392120.1"/>
    </source>
</evidence>
<dbReference type="EMBL" id="CAJNOH010005213">
    <property type="protein sequence ID" value="CAF1392120.1"/>
    <property type="molecule type" value="Genomic_DNA"/>
</dbReference>
<reference evidence="2" key="1">
    <citation type="submission" date="2021-02" db="EMBL/GenBank/DDBJ databases">
        <authorList>
            <person name="Nowell W R."/>
        </authorList>
    </citation>
    <scope>NUCLEOTIDE SEQUENCE</scope>
</reference>
<accession>A0A816CDB8</accession>
<evidence type="ECO:0000313" key="2">
    <source>
        <dbReference type="EMBL" id="CAF1620773.1"/>
    </source>
</evidence>
<protein>
    <submittedName>
        <fullName evidence="2">Uncharacterized protein</fullName>
    </submittedName>
</protein>
<dbReference type="AlphaFoldDB" id="A0A816CDB8"/>
<organism evidence="2 3">
    <name type="scientific">Rotaria sordida</name>
    <dbReference type="NCBI Taxonomy" id="392033"/>
    <lineage>
        <taxon>Eukaryota</taxon>
        <taxon>Metazoa</taxon>
        <taxon>Spiralia</taxon>
        <taxon>Gnathifera</taxon>
        <taxon>Rotifera</taxon>
        <taxon>Eurotatoria</taxon>
        <taxon>Bdelloidea</taxon>
        <taxon>Philodinida</taxon>
        <taxon>Philodinidae</taxon>
        <taxon>Rotaria</taxon>
    </lineage>
</organism>
<dbReference type="Proteomes" id="UP000663854">
    <property type="component" value="Unassembled WGS sequence"/>
</dbReference>
<sequence length="87" mass="9731">MMVAVLRYVNNVLHLNILTEALLNADVFLCGKIKQFLIRLFIVNVKFKIDERLISSSAIAIVSLFAVEEGNKIYVVVLGGIHSQKQS</sequence>
<comment type="caution">
    <text evidence="2">The sequence shown here is derived from an EMBL/GenBank/DDBJ whole genome shotgun (WGS) entry which is preliminary data.</text>
</comment>
<dbReference type="EMBL" id="CAJNOL010006697">
    <property type="protein sequence ID" value="CAF1620773.1"/>
    <property type="molecule type" value="Genomic_DNA"/>
</dbReference>
<name>A0A816CDB8_9BILA</name>
<gene>
    <name evidence="2" type="ORF">JXQ802_LOCUS50561</name>
    <name evidence="1" type="ORF">PYM288_LOCUS34387</name>
</gene>
<keyword evidence="3" id="KW-1185">Reference proteome</keyword>
<dbReference type="Proteomes" id="UP000663870">
    <property type="component" value="Unassembled WGS sequence"/>
</dbReference>